<gene>
    <name evidence="1" type="ORF">BDR25DRAFT_329414</name>
</gene>
<reference evidence="1" key="1">
    <citation type="journal article" date="2020" name="Stud. Mycol.">
        <title>101 Dothideomycetes genomes: a test case for predicting lifestyles and emergence of pathogens.</title>
        <authorList>
            <person name="Haridas S."/>
            <person name="Albert R."/>
            <person name="Binder M."/>
            <person name="Bloem J."/>
            <person name="Labutti K."/>
            <person name="Salamov A."/>
            <person name="Andreopoulos B."/>
            <person name="Baker S."/>
            <person name="Barry K."/>
            <person name="Bills G."/>
            <person name="Bluhm B."/>
            <person name="Cannon C."/>
            <person name="Castanera R."/>
            <person name="Culley D."/>
            <person name="Daum C."/>
            <person name="Ezra D."/>
            <person name="Gonzalez J."/>
            <person name="Henrissat B."/>
            <person name="Kuo A."/>
            <person name="Liang C."/>
            <person name="Lipzen A."/>
            <person name="Lutzoni F."/>
            <person name="Magnuson J."/>
            <person name="Mondo S."/>
            <person name="Nolan M."/>
            <person name="Ohm R."/>
            <person name="Pangilinan J."/>
            <person name="Park H.-J."/>
            <person name="Ramirez L."/>
            <person name="Alfaro M."/>
            <person name="Sun H."/>
            <person name="Tritt A."/>
            <person name="Yoshinaga Y."/>
            <person name="Zwiers L.-H."/>
            <person name="Turgeon B."/>
            <person name="Goodwin S."/>
            <person name="Spatafora J."/>
            <person name="Crous P."/>
            <person name="Grigoriev I."/>
        </authorList>
    </citation>
    <scope>NUCLEOTIDE SEQUENCE</scope>
    <source>
        <strain evidence="1">ATCC 200398</strain>
    </source>
</reference>
<sequence length="242" mass="26252">MAAVSNLAVVICHGCYHSPEPYMPLVKALNSRGFDAHCPQLPTADLTKLNVGDVHQPDFDREPPEAGYPQGEQDKEIVVDVLKHLINEQGKNVLLVGHSAGGWVATEAALPEFQLKSRQEKGLFGARKKVPVVPPFMEFHQPNNFAKKHGAAGLGTIASSLTASPILTSKLTNNAYSEYPCAYLVLEADLTLPKDQKSGSFTIYRCPAGHSPHLSWTEGVIDTIGEFVKTIGFLNDLPIKAI</sequence>
<accession>A0ACB6QAM0</accession>
<dbReference type="Proteomes" id="UP000799755">
    <property type="component" value="Unassembled WGS sequence"/>
</dbReference>
<keyword evidence="2" id="KW-1185">Reference proteome</keyword>
<comment type="caution">
    <text evidence="1">The sequence shown here is derived from an EMBL/GenBank/DDBJ whole genome shotgun (WGS) entry which is preliminary data.</text>
</comment>
<protein>
    <submittedName>
        <fullName evidence="1">Uncharacterized protein</fullName>
    </submittedName>
</protein>
<evidence type="ECO:0000313" key="1">
    <source>
        <dbReference type="EMBL" id="KAF2463952.1"/>
    </source>
</evidence>
<proteinExistence type="predicted"/>
<evidence type="ECO:0000313" key="2">
    <source>
        <dbReference type="Proteomes" id="UP000799755"/>
    </source>
</evidence>
<name>A0ACB6QAM0_9PLEO</name>
<dbReference type="EMBL" id="MU003542">
    <property type="protein sequence ID" value="KAF2463952.1"/>
    <property type="molecule type" value="Genomic_DNA"/>
</dbReference>
<organism evidence="1 2">
    <name type="scientific">Lindgomyces ingoldianus</name>
    <dbReference type="NCBI Taxonomy" id="673940"/>
    <lineage>
        <taxon>Eukaryota</taxon>
        <taxon>Fungi</taxon>
        <taxon>Dikarya</taxon>
        <taxon>Ascomycota</taxon>
        <taxon>Pezizomycotina</taxon>
        <taxon>Dothideomycetes</taxon>
        <taxon>Pleosporomycetidae</taxon>
        <taxon>Pleosporales</taxon>
        <taxon>Lindgomycetaceae</taxon>
        <taxon>Lindgomyces</taxon>
    </lineage>
</organism>